<accession>A0A8J2P388</accession>
<evidence type="ECO:0000259" key="2">
    <source>
        <dbReference type="Pfam" id="PF07539"/>
    </source>
</evidence>
<evidence type="ECO:0000313" key="4">
    <source>
        <dbReference type="EMBL" id="CAG7723871.1"/>
    </source>
</evidence>
<evidence type="ECO:0000259" key="3">
    <source>
        <dbReference type="Pfam" id="PF20416"/>
    </source>
</evidence>
<evidence type="ECO:0000256" key="1">
    <source>
        <dbReference type="SAM" id="MobiDB-lite"/>
    </source>
</evidence>
<organism evidence="4 5">
    <name type="scientific">Allacma fusca</name>
    <dbReference type="NCBI Taxonomy" id="39272"/>
    <lineage>
        <taxon>Eukaryota</taxon>
        <taxon>Metazoa</taxon>
        <taxon>Ecdysozoa</taxon>
        <taxon>Arthropoda</taxon>
        <taxon>Hexapoda</taxon>
        <taxon>Collembola</taxon>
        <taxon>Symphypleona</taxon>
        <taxon>Sminthuridae</taxon>
        <taxon>Allacma</taxon>
    </lineage>
</organism>
<feature type="domain" description="U3 small nucleolar RNA-associated protein 20" evidence="3">
    <location>
        <begin position="1736"/>
        <end position="1950"/>
    </location>
</feature>
<dbReference type="InterPro" id="IPR052575">
    <property type="entry name" value="SSU_processome_comp_20"/>
</dbReference>
<dbReference type="OrthoDB" id="360653at2759"/>
<feature type="compositionally biased region" description="Basic residues" evidence="1">
    <location>
        <begin position="2618"/>
        <end position="2638"/>
    </location>
</feature>
<dbReference type="GO" id="GO:0030686">
    <property type="term" value="C:90S preribosome"/>
    <property type="evidence" value="ECO:0007669"/>
    <property type="project" value="TreeGrafter"/>
</dbReference>
<feature type="domain" description="U3 small nucleolar RNA-associated protein 20 N-terminal" evidence="2">
    <location>
        <begin position="1005"/>
        <end position="1489"/>
    </location>
</feature>
<dbReference type="GO" id="GO:0032040">
    <property type="term" value="C:small-subunit processome"/>
    <property type="evidence" value="ECO:0007669"/>
    <property type="project" value="TreeGrafter"/>
</dbReference>
<dbReference type="InterPro" id="IPR011430">
    <property type="entry name" value="UTP20_N"/>
</dbReference>
<dbReference type="EMBL" id="CAJVCH010103388">
    <property type="protein sequence ID" value="CAG7723871.1"/>
    <property type="molecule type" value="Genomic_DNA"/>
</dbReference>
<proteinExistence type="predicted"/>
<name>A0A8J2P388_9HEXA</name>
<reference evidence="4" key="1">
    <citation type="submission" date="2021-06" db="EMBL/GenBank/DDBJ databases">
        <authorList>
            <person name="Hodson N. C."/>
            <person name="Mongue J. A."/>
            <person name="Jaron S. K."/>
        </authorList>
    </citation>
    <scope>NUCLEOTIDE SEQUENCE</scope>
</reference>
<dbReference type="InterPro" id="IPR046523">
    <property type="entry name" value="UTP20_dom"/>
</dbReference>
<feature type="region of interest" description="Disordered" evidence="1">
    <location>
        <begin position="2593"/>
        <end position="2638"/>
    </location>
</feature>
<sequence>MGKRTTGTRHKSENTFRFRGQRERQQAIVVNRLGNIRDWLREDDEEDQLSFLYKAMVHWKDLNLYTEFTDTLNEIGSDVKLLAQVIHQKDRIISILLSKISATSSGYLEALYGLLTAVVSDLRQEFAQSLPMTLEKITEVILSTSDADVVALSFDCYSRLLKELKPAVVKNFNSYFKLFLSLLGSNVKAFIVKNAVKSISFVCSKFASCNGTTFCKRIHRALESSREDLENGLVLLLNEVMSDLDPKRLLGISQLIKFVDEIQGDTTKWESLILSVIKVGPTSKKGSAIDLTTSRWEKIETLLTGDFFRRKFEFGLRIINALYENQENSSEAVSATLDVQIRLSRLIIQNKTGWESNVAHRTELISLICSTLKLNVFTSVTQPLLESVLPALDLAQLNSIDESFQSKCSNYFKIMHLFGNSYRMIQNMSSPCSQEADHALLSWYSDLIMKNGGGIQVPDRFNLTANGYTGFSLPCYYFGKAHRRRASINYDVGLADILKLGNSDFIQSVMNDPRKLILNQDRYLRFLVVLQQVDLEGQVLLKATLVELFDAIFAKQESWEGEGMYPTVLYLILECLTLSNSFEDLKGKHIENLFEKLSNALVFSDIMSPEKSNFSIWCLKILDLVLFNLNLLEEKQQLEALQYYGIRPEELVLRVEDNLLSGFKIVRTLTLSVILRLVSHYSSSCQELETFLCLAADNELSELDVTSLNHTANYLAMESCLKNIKAEHDTDMKYLITPMKYVLGCLFNNHAKILQICRDDLAPILLSKLPVTTFWSIIHEKFVALHSTGSIEPKSFIPSPTKENISYSDFWKILTTKAFGFEHSEFSSLGQEFKIDYSRYKVSLWTLINKVGLKLPTDAQDVVISCVNELNKQIVSPKPYVGIREDLVAKELVPVMIPALEFLNLYPGKKGPARDCRREIALAMLMGNKALHKTSVSILRKICPTINSFLTKIEKIGEEKWLKSIHLKPFQGPDAFFIPEDRHLFVDFIVRSLISLKAEIKGDCMSYIISFLHGFTEQEVLRQLEFLFGGEDAWKECTPDLGLLKYLKGHMNSITKMVTDWRYQFPEAVVYLMNLVCRFVVFISQDKPTKNLVPESADHAIGQRKKAILSLARSVVVNFFCLFEKLAISEALIERIFQSFVFASETDTRVYSSDSISWYFQLMMTWSKVPRFHILFIKCKDGSPEICVMNDLFDALDSKFLKSAPYTYLMEIITNLGLASDENLEMGEENLVDIPISCGNTLPVMESDDHLGERILHHFKNRLLSVITGTNFFQEKMFVGGKTESYIEFLRLCARFSSDAESNHKLCLTIIPLLRKFNKRTTDLICLFELIQELISRSTSNNTIALKLSHCLCWTQEKGPREALCRAISEAMENKNHANVISDLNAYTTKVGDSPDYEKIQSAFQKCTELIGESSEFTTIFVSVVTNTCFYYLTYEADIGILAATEGMLSSITEKITTFTQDDSARKLIHNYLDTIVVPRLKWGVKNKSDEVFKMYLKILSKFSLSCFEFHGALKGAHVIFQPNNKDLLMDLQELQLNTRVKAINQFQYLWPTMRTQPSTIVEFAIPIISHNLTEKSKLKISWQNFLQCSLEAIKWCVVSLPHGAYFKYLESIMESAPDDEQLLKQYHKLLGLVLDGYHYELDDRFLAELETRKQTFGGRDTEANDEVEDMETTQESIQTGSKELPVDTTSVTVKLNYQESKSLLKVIETKFIPKLRKYLHLEEKTSHKLARASDGEDALVKKIPTTLAYVKLLNKLPDKIRKSHTVWVIPTLCSSLNSRLISVRSNVRNTLMKIVEELGPEVFPDIVKATKAYLVRGFQKHVRNFTLLNILKHLQDTFTLKPHCVPVASLIPIVEDELFGYMSEDKDVREILKNTPEAKSQNGLQLLFYCAKFINQDSLAVLLKCPVERVKAAKNLETLKIVKSWMSEAANGLAENGGLTSSVLLNFLKTRLDSDCTARPIFPKESEHNSQSKYLEAPVDTYLLPGGKSAAPKQGIFGVVSAVSWFAYSCLYNILKRDNFENNVESLKLLDELARAIVMNATDEALEIRAPTVRSLILMYQFPLKCFMDTQFVLSMWRKYFMCVNTAVSNEDINMYYKFLTSFFVTFTEFQLDGNDFSLLIKCINKHLQENKCTGSALVLVRNILHRSLDSKDLKILVKEMKRRICASDSIHVQEGCRAAYVVYVKNYLKTREEFVAELYDFFKVLGYRKSLQDVHSVLKIMSSLVTVIPESWVGDMSSSVGMDLVLALMKSSDEESQRLICNSCMKNLFERMSNSDGLKLVQELENTCALPEMIPYHREICLTVSKIIEHAKSWESEAVMLILIKIVKKVLTQADLLTLQVQCKNLKSSHRDFGIYEAIVACRRALELIAITNSFSSSIVEQMEEIMLWIQKDYLKHPHESIQDASLQFFNVQLSLFVQLKDRHGRKNKLTDIMSSFFSREALLDMTKTYVKMGGCFEVEEMRKNVLIGLKLLAQLGSHQPQKDFHDELVKAMRFAVNLEVRKSPQITRNRETVYQFTQLYVSSVPEECLKVVQQNLMNITTRELTDQNTRDEASTVIDLCTSIHKILEERLGRQTFLQLYERARSFLQNKRDNNRAKKKEQVVLSMDPRSEISFRTRKRKNKPINTMKPKKKRRV</sequence>
<dbReference type="PANTHER" id="PTHR17695">
    <property type="entry name" value="SMALL SUBUNIT PROCESSOME COMPONENT 20 HOMOLOG"/>
    <property type="match status" value="1"/>
</dbReference>
<dbReference type="Pfam" id="PF07539">
    <property type="entry name" value="UTP20_N"/>
    <property type="match status" value="1"/>
</dbReference>
<dbReference type="Pfam" id="PF20416">
    <property type="entry name" value="UTP20"/>
    <property type="match status" value="1"/>
</dbReference>
<dbReference type="PANTHER" id="PTHR17695:SF11">
    <property type="entry name" value="SMALL SUBUNIT PROCESSOME COMPONENT 20 HOMOLOG"/>
    <property type="match status" value="1"/>
</dbReference>
<comment type="caution">
    <text evidence="4">The sequence shown here is derived from an EMBL/GenBank/DDBJ whole genome shotgun (WGS) entry which is preliminary data.</text>
</comment>
<feature type="compositionally biased region" description="Basic and acidic residues" evidence="1">
    <location>
        <begin position="2593"/>
        <end position="2604"/>
    </location>
</feature>
<dbReference type="Proteomes" id="UP000708208">
    <property type="component" value="Unassembled WGS sequence"/>
</dbReference>
<keyword evidence="5" id="KW-1185">Reference proteome</keyword>
<protein>
    <submittedName>
        <fullName evidence="4">Uncharacterized protein</fullName>
    </submittedName>
</protein>
<evidence type="ECO:0000313" key="5">
    <source>
        <dbReference type="Proteomes" id="UP000708208"/>
    </source>
</evidence>
<gene>
    <name evidence="4" type="ORF">AFUS01_LOCUS12931</name>
</gene>